<reference evidence="1 2" key="1">
    <citation type="submission" date="2018-04" db="EMBL/GenBank/DDBJ databases">
        <title>Methylobacterium sp. PR1016A genome.</title>
        <authorList>
            <person name="Park W."/>
        </authorList>
    </citation>
    <scope>NUCLEOTIDE SEQUENCE [LARGE SCALE GENOMIC DNA]</scope>
    <source>
        <strain evidence="1 2">PR1016A</strain>
    </source>
</reference>
<name>A0A2R4WGI2_9HYPH</name>
<dbReference type="OrthoDB" id="8447235at2"/>
<proteinExistence type="predicted"/>
<evidence type="ECO:0000313" key="2">
    <source>
        <dbReference type="Proteomes" id="UP000244755"/>
    </source>
</evidence>
<dbReference type="AlphaFoldDB" id="A0A2R4WGI2"/>
<sequence>MHVQLPHNITDLSLTFFAKGRPYEVQKSHAHFGTIRTTLLDWNNAERGIVDIDALIKLADPTVELRAASGERLTFAGREMRYDGLPLHNLWVDKIIAFKDEGENFDPIFRALEDLQLNPTPAARERLPLFVERSKLGFLPDGRIAAFKGVRDNYNDVHSNTVNYAVGKTVSMPRHECNANPDQTCTTGLHLGAIDYIRNNGYGWGSDRRMLLCAFWPRHVVAVPVDYHGGKMRVEELTVLDEVDRKYVNELLNSSTTLVRGYDTPATTAAPAPVAEAKPEVDVREPYQKAKVGDWIEVEDDQYLSDGEYLVVAVDDASADNQRLSVKTGSSDDDTEWVDDDAVTGILPSAPDWFLAKLGDWIEYDEYGDTRTGEVIEIDESSLNPGDGSRLRVHDGSEETWVDNDDVEQILASPPPVYLRARMDDLITIADNPVLRDGEFKVVEIFDDSDSDKEDGSRLGVEINNEPFPIINRSIRSIKREVEAAVAKGEAAAAASTAVVVAGASAPVVANLWEQVLKGDKVRVAGDPDIQDGEYIVDLTDSGLTHGPDGVGIMVSGLYIYNKNLKEILERDGKPFVLPGVMAPAVAEKQPWDLAEVGDTVRVEGSRWVQDGDYVVDRVQSAEQKAGRGPDFGGSSTEYGVHIAKGGWFIEKRAVKAIVRKKGEVEVPADGFVPVDTSKKLHEQASTGDFARVTDGSYSSAGEYEIVAVNEDSRAMTFKLKAPFKTNKSDLWVYDRNVTHIRKANAVTAPAAEEVPLYKQVAVGDRIKVEGSHDTPDGEYEVTRTDDYRSGYRVSVDNQGKNGRVWWVGHGTVKAIVRKGPATVSTEPAWKLAKVGDTVEVKGAPTHRDGSYVVDRVDEGNGGGKRLKLVNPGGTRWVNNEYVVSIVSTAGYAPVRDPAAFAKAKIGDTVTVKGSSWVKDGDWRVIMIDEGDNERLRVRTDEDERWVRNEHVFALKEVVQGLTWRDAEVGDSIRVEGHSTVADGDYEVIATDKGDVHVPLKLMIGSERRWVRSENLKAVTKKAA</sequence>
<keyword evidence="2" id="KW-1185">Reference proteome</keyword>
<evidence type="ECO:0000313" key="1">
    <source>
        <dbReference type="EMBL" id="AWB20639.1"/>
    </source>
</evidence>
<organism evidence="1 2">
    <name type="scientific">Methylobacterium currus</name>
    <dbReference type="NCBI Taxonomy" id="2051553"/>
    <lineage>
        <taxon>Bacteria</taxon>
        <taxon>Pseudomonadati</taxon>
        <taxon>Pseudomonadota</taxon>
        <taxon>Alphaproteobacteria</taxon>
        <taxon>Hyphomicrobiales</taxon>
        <taxon>Methylobacteriaceae</taxon>
        <taxon>Methylobacterium</taxon>
    </lineage>
</organism>
<accession>A0A2R4WGI2</accession>
<dbReference type="RefSeq" id="WP_099952538.1">
    <property type="nucleotide sequence ID" value="NZ_CP028843.1"/>
</dbReference>
<gene>
    <name evidence="1" type="ORF">DA075_06630</name>
</gene>
<dbReference type="KEGG" id="mee:DA075_06630"/>
<protein>
    <submittedName>
        <fullName evidence="1">Uncharacterized protein</fullName>
    </submittedName>
</protein>
<dbReference type="Proteomes" id="UP000244755">
    <property type="component" value="Chromosome 1"/>
</dbReference>
<dbReference type="EMBL" id="CP028843">
    <property type="protein sequence ID" value="AWB20639.1"/>
    <property type="molecule type" value="Genomic_DNA"/>
</dbReference>